<dbReference type="Proteomes" id="UP000070700">
    <property type="component" value="Unassembled WGS sequence"/>
</dbReference>
<protein>
    <submittedName>
        <fullName evidence="1">Uncharacterized protein</fullName>
    </submittedName>
</protein>
<dbReference type="AlphaFoldDB" id="A0A132BB95"/>
<sequence length="91" mass="10485">MLMTIGFRSTQPHFCVNSLARGRFHQVRPGRTWNARSSSPPALDPGRFSISRPVIILGKGVDERQVYQLDWRERDRMIVKAENSSSKDTQR</sequence>
<dbReference type="RefSeq" id="XP_018064040.1">
    <property type="nucleotide sequence ID" value="XM_018206408.1"/>
</dbReference>
<organism evidence="1 2">
    <name type="scientific">Mollisia scopiformis</name>
    <name type="common">Conifer needle endophyte fungus</name>
    <name type="synonym">Phialocephala scopiformis</name>
    <dbReference type="NCBI Taxonomy" id="149040"/>
    <lineage>
        <taxon>Eukaryota</taxon>
        <taxon>Fungi</taxon>
        <taxon>Dikarya</taxon>
        <taxon>Ascomycota</taxon>
        <taxon>Pezizomycotina</taxon>
        <taxon>Leotiomycetes</taxon>
        <taxon>Helotiales</taxon>
        <taxon>Mollisiaceae</taxon>
        <taxon>Mollisia</taxon>
    </lineage>
</organism>
<reference evidence="1 2" key="1">
    <citation type="submission" date="2015-10" db="EMBL/GenBank/DDBJ databases">
        <title>Full genome of DAOMC 229536 Phialocephala scopiformis, a fungal endophyte of spruce producing the potent anti-insectan compound rugulosin.</title>
        <authorList>
            <consortium name="DOE Joint Genome Institute"/>
            <person name="Walker A.K."/>
            <person name="Frasz S.L."/>
            <person name="Seifert K.A."/>
            <person name="Miller J.D."/>
            <person name="Mondo S.J."/>
            <person name="Labutti K."/>
            <person name="Lipzen A."/>
            <person name="Dockter R."/>
            <person name="Kennedy M."/>
            <person name="Grigoriev I.V."/>
            <person name="Spatafora J.W."/>
        </authorList>
    </citation>
    <scope>NUCLEOTIDE SEQUENCE [LARGE SCALE GENOMIC DNA]</scope>
    <source>
        <strain evidence="1 2">CBS 120377</strain>
    </source>
</reference>
<gene>
    <name evidence="1" type="ORF">LY89DRAFT_275613</name>
</gene>
<evidence type="ECO:0000313" key="1">
    <source>
        <dbReference type="EMBL" id="KUJ09685.1"/>
    </source>
</evidence>
<proteinExistence type="predicted"/>
<accession>A0A132BB95</accession>
<name>A0A132BB95_MOLSC</name>
<evidence type="ECO:0000313" key="2">
    <source>
        <dbReference type="Proteomes" id="UP000070700"/>
    </source>
</evidence>
<keyword evidence="2" id="KW-1185">Reference proteome</keyword>
<dbReference type="InParanoid" id="A0A132BB95"/>
<dbReference type="GeneID" id="28816134"/>
<dbReference type="KEGG" id="psco:LY89DRAFT_275613"/>
<dbReference type="EMBL" id="KQ947431">
    <property type="protein sequence ID" value="KUJ09685.1"/>
    <property type="molecule type" value="Genomic_DNA"/>
</dbReference>